<protein>
    <recommendedName>
        <fullName evidence="1">BTB domain-containing protein</fullName>
    </recommendedName>
</protein>
<dbReference type="InterPro" id="IPR011333">
    <property type="entry name" value="SKP1/BTB/POZ_sf"/>
</dbReference>
<keyword evidence="3" id="KW-1185">Reference proteome</keyword>
<sequence>MLEIDGVDGMTRVKWETEISIQEGNDEPIPAFDADFDLDHFGEKNIPCFKVICTYVPIDDPSLTTPKFRIDLCLKQFESKQKFNQDESPSSKKIKMSSNNPCSVWVNFNGGERKLLKVDPHPEFEIYSEQMTVCTVQSWSEKFIVEFTVDDMEDLRVHYYYNNYSTVPLTGVIWMKFDNTNHNEMNLIKHLTNLFTHQSNCDVQFCFNGGRKIGGHTTILAARSTVFAAMFKHNMQESKTGEVVIQDINPEIFNDLLHYIYSGRTLIPLNENTVQPMFMAADKYNIEDLKEDCARFLLSQMRPTNTLDLMVWAHLHSFDKIKEGALKFVLTNRKIIFKSIEWEKFITAHPDLCLLITRCL</sequence>
<dbReference type="PANTHER" id="PTHR24413">
    <property type="entry name" value="SPECKLE-TYPE POZ PROTEIN"/>
    <property type="match status" value="1"/>
</dbReference>
<evidence type="ECO:0000259" key="1">
    <source>
        <dbReference type="PROSITE" id="PS50097"/>
    </source>
</evidence>
<dbReference type="Gene3D" id="1.25.40.420">
    <property type="match status" value="1"/>
</dbReference>
<name>A0A8J2WDG3_9CRUS</name>
<gene>
    <name evidence="2" type="ORF">DGAL_LOCUS5474</name>
</gene>
<dbReference type="SMART" id="SM00225">
    <property type="entry name" value="BTB"/>
    <property type="match status" value="1"/>
</dbReference>
<dbReference type="FunFam" id="3.30.710.10:FF:000159">
    <property type="entry name" value="Speckle-type POZ protein B"/>
    <property type="match status" value="1"/>
</dbReference>
<dbReference type="EMBL" id="CAKKLH010000099">
    <property type="protein sequence ID" value="CAH0102947.1"/>
    <property type="molecule type" value="Genomic_DNA"/>
</dbReference>
<dbReference type="CDD" id="cd18186">
    <property type="entry name" value="BTB_POZ_ZBTB_KLHL-like"/>
    <property type="match status" value="1"/>
</dbReference>
<dbReference type="AlphaFoldDB" id="A0A8J2WDG3"/>
<evidence type="ECO:0000313" key="2">
    <source>
        <dbReference type="EMBL" id="CAH0102947.1"/>
    </source>
</evidence>
<proteinExistence type="predicted"/>
<dbReference type="Proteomes" id="UP000789390">
    <property type="component" value="Unassembled WGS sequence"/>
</dbReference>
<dbReference type="InterPro" id="IPR000210">
    <property type="entry name" value="BTB/POZ_dom"/>
</dbReference>
<dbReference type="PROSITE" id="PS50097">
    <property type="entry name" value="BTB"/>
    <property type="match status" value="1"/>
</dbReference>
<feature type="domain" description="BTB" evidence="1">
    <location>
        <begin position="201"/>
        <end position="269"/>
    </location>
</feature>
<comment type="caution">
    <text evidence="2">The sequence shown here is derived from an EMBL/GenBank/DDBJ whole genome shotgun (WGS) entry which is preliminary data.</text>
</comment>
<dbReference type="Pfam" id="PF00651">
    <property type="entry name" value="BTB"/>
    <property type="match status" value="1"/>
</dbReference>
<accession>A0A8J2WDG3</accession>
<dbReference type="SUPFAM" id="SSF54695">
    <property type="entry name" value="POZ domain"/>
    <property type="match status" value="1"/>
</dbReference>
<organism evidence="2 3">
    <name type="scientific">Daphnia galeata</name>
    <dbReference type="NCBI Taxonomy" id="27404"/>
    <lineage>
        <taxon>Eukaryota</taxon>
        <taxon>Metazoa</taxon>
        <taxon>Ecdysozoa</taxon>
        <taxon>Arthropoda</taxon>
        <taxon>Crustacea</taxon>
        <taxon>Branchiopoda</taxon>
        <taxon>Diplostraca</taxon>
        <taxon>Cladocera</taxon>
        <taxon>Anomopoda</taxon>
        <taxon>Daphniidae</taxon>
        <taxon>Daphnia</taxon>
    </lineage>
</organism>
<evidence type="ECO:0000313" key="3">
    <source>
        <dbReference type="Proteomes" id="UP000789390"/>
    </source>
</evidence>
<dbReference type="Gene3D" id="3.30.710.10">
    <property type="entry name" value="Potassium Channel Kv1.1, Chain A"/>
    <property type="match status" value="1"/>
</dbReference>
<dbReference type="OrthoDB" id="6358246at2759"/>
<reference evidence="2" key="1">
    <citation type="submission" date="2021-11" db="EMBL/GenBank/DDBJ databases">
        <authorList>
            <person name="Schell T."/>
        </authorList>
    </citation>
    <scope>NUCLEOTIDE SEQUENCE</scope>
    <source>
        <strain evidence="2">M5</strain>
    </source>
</reference>